<sequence length="294" mass="33213">MANNEEVEPEYFTKQCMFPGEIEEEVSIRLCSKRPLDHYATNVNLTGHAIWFAGNNMCDMIASDPSLFSCRNLLELGSGTGVGGIFCAAVVARFQQRILSHDNDPLQAEEPSVGKQTFLLTDGFEDVVTNLRHNIELNHDLFVGAQQSPDVFCEQLQWGDETTMSKILDTHTEGQLFDVILGADLLYSAETEQDIKCLFSTVKYLLARSPSARFYLSYTRRKLDISKAIAIAETFDLESAVHPMFTYDLFDNNTEEQTAFWRDSIYVFRHSSKSLGISRSKNDAIFDHVADDVF</sequence>
<dbReference type="EMBL" id="HBHQ01012294">
    <property type="protein sequence ID" value="CAD9816340.1"/>
    <property type="molecule type" value="Transcribed_RNA"/>
</dbReference>
<dbReference type="AlphaFoldDB" id="A0A6T7HL03"/>
<dbReference type="EMBL" id="HBHQ01012292">
    <property type="protein sequence ID" value="CAD9816338.1"/>
    <property type="molecule type" value="Transcribed_RNA"/>
</dbReference>
<dbReference type="PANTHER" id="PTHR14614">
    <property type="entry name" value="HEPATOCELLULAR CARCINOMA-ASSOCIATED ANTIGEN"/>
    <property type="match status" value="1"/>
</dbReference>
<dbReference type="InterPro" id="IPR019410">
    <property type="entry name" value="Methyltransf_16"/>
</dbReference>
<evidence type="ECO:0000313" key="2">
    <source>
        <dbReference type="EMBL" id="CAD9816340.1"/>
    </source>
</evidence>
<dbReference type="SUPFAM" id="SSF53335">
    <property type="entry name" value="S-adenosyl-L-methionine-dependent methyltransferases"/>
    <property type="match status" value="1"/>
</dbReference>
<evidence type="ECO:0008006" key="3">
    <source>
        <dbReference type="Google" id="ProtNLM"/>
    </source>
</evidence>
<dbReference type="InterPro" id="IPR029063">
    <property type="entry name" value="SAM-dependent_MTases_sf"/>
</dbReference>
<accession>A0A6T7HL03</accession>
<protein>
    <recommendedName>
        <fullName evidence="3">Calmodulin-lysine N-methyltransferase</fullName>
    </recommendedName>
</protein>
<dbReference type="Pfam" id="PF10294">
    <property type="entry name" value="Methyltransf_16"/>
    <property type="match status" value="1"/>
</dbReference>
<gene>
    <name evidence="1" type="ORF">ASEP1449_LOCUS8170</name>
    <name evidence="2" type="ORF">ASEP1449_LOCUS8172</name>
</gene>
<proteinExistence type="predicted"/>
<name>A0A6T7HL03_9STRA</name>
<dbReference type="Gene3D" id="3.40.50.150">
    <property type="entry name" value="Vaccinia Virus protein VP39"/>
    <property type="match status" value="1"/>
</dbReference>
<reference evidence="2" key="1">
    <citation type="submission" date="2021-01" db="EMBL/GenBank/DDBJ databases">
        <authorList>
            <person name="Corre E."/>
            <person name="Pelletier E."/>
            <person name="Niang G."/>
            <person name="Scheremetjew M."/>
            <person name="Finn R."/>
            <person name="Kale V."/>
            <person name="Holt S."/>
            <person name="Cochrane G."/>
            <person name="Meng A."/>
            <person name="Brown T."/>
            <person name="Cohen L."/>
        </authorList>
    </citation>
    <scope>NUCLEOTIDE SEQUENCE</scope>
    <source>
        <strain evidence="2">CCMP2084</strain>
    </source>
</reference>
<organism evidence="2">
    <name type="scientific">Attheya septentrionalis</name>
    <dbReference type="NCBI Taxonomy" id="420275"/>
    <lineage>
        <taxon>Eukaryota</taxon>
        <taxon>Sar</taxon>
        <taxon>Stramenopiles</taxon>
        <taxon>Ochrophyta</taxon>
        <taxon>Bacillariophyta</taxon>
        <taxon>Coscinodiscophyceae</taxon>
        <taxon>Chaetocerotophycidae</taxon>
        <taxon>Chaetocerotales</taxon>
        <taxon>Attheyaceae</taxon>
        <taxon>Attheya</taxon>
    </lineage>
</organism>
<evidence type="ECO:0000313" key="1">
    <source>
        <dbReference type="EMBL" id="CAD9816338.1"/>
    </source>
</evidence>